<protein>
    <submittedName>
        <fullName evidence="2">Neutral/alkaline non-lysosomal ceramidase N-terminal domain-containing protein</fullName>
    </submittedName>
</protein>
<comment type="caution">
    <text evidence="2">The sequence shown here is derived from an EMBL/GenBank/DDBJ whole genome shotgun (WGS) entry which is preliminary data.</text>
</comment>
<dbReference type="Proteomes" id="UP001596957">
    <property type="component" value="Unassembled WGS sequence"/>
</dbReference>
<keyword evidence="3" id="KW-1185">Reference proteome</keyword>
<feature type="domain" description="Neutral/alkaline non-lysosomal ceramidase N-terminal" evidence="1">
    <location>
        <begin position="9"/>
        <end position="228"/>
    </location>
</feature>
<accession>A0ABW2VUP6</accession>
<sequence>MEPGNLRAGVAKVDITPADLTNLNPMGGRSFTDVHDPLFLRALVLDDGTREVALVSADLIEAGDMTPVRERIERELGIPFDHIVITATHSHNAPRIGLVSPGALAHEGGPESAAYTAEVYDKLLAALKQARESSRPARFGLGTGTADVNVNRDEYVDGKWVLGFNPDGPSDKTVWVLKFETRSGEPIAVVVNYAVHSTVTLGTGEVSGDLAGAATHHIERELGGNAVALWTLGPVGDQAPRIALDKAFGAPEEEWPAAYEAMKAQGLVVGAEAVRVAGRIRHLTSHARIGAQERVLACPMKEGVDVMADMVQEKVASVDLRLALLTINEVALAGVSGEVVTDIYRRLRKESPLANTILMSLANDRIGYLTDDAAYDRRTFEVNGCPVQRGYAENGIVDGVVDMIRARAR</sequence>
<evidence type="ECO:0000259" key="1">
    <source>
        <dbReference type="Pfam" id="PF04734"/>
    </source>
</evidence>
<dbReference type="Pfam" id="PF04734">
    <property type="entry name" value="Ceramidase_alk"/>
    <property type="match status" value="1"/>
</dbReference>
<dbReference type="InterPro" id="IPR031329">
    <property type="entry name" value="NEUT/ALK_ceramidase_N"/>
</dbReference>
<gene>
    <name evidence="2" type="ORF">ACFQZP_36070</name>
</gene>
<dbReference type="RefSeq" id="WP_381301270.1">
    <property type="nucleotide sequence ID" value="NZ_JBHTEC010000001.1"/>
</dbReference>
<proteinExistence type="predicted"/>
<reference evidence="3" key="1">
    <citation type="journal article" date="2019" name="Int. J. Syst. Evol. Microbiol.">
        <title>The Global Catalogue of Microorganisms (GCM) 10K type strain sequencing project: providing services to taxonomists for standard genome sequencing and annotation.</title>
        <authorList>
            <consortium name="The Broad Institute Genomics Platform"/>
            <consortium name="The Broad Institute Genome Sequencing Center for Infectious Disease"/>
            <person name="Wu L."/>
            <person name="Ma J."/>
        </authorList>
    </citation>
    <scope>NUCLEOTIDE SEQUENCE [LARGE SCALE GENOMIC DNA]</scope>
    <source>
        <strain evidence="3">CGMCC 4.7198</strain>
    </source>
</reference>
<organism evidence="2 3">
    <name type="scientific">Streptomyces lutosisoli</name>
    <dbReference type="NCBI Taxonomy" id="2665721"/>
    <lineage>
        <taxon>Bacteria</taxon>
        <taxon>Bacillati</taxon>
        <taxon>Actinomycetota</taxon>
        <taxon>Actinomycetes</taxon>
        <taxon>Kitasatosporales</taxon>
        <taxon>Streptomycetaceae</taxon>
        <taxon>Streptomyces</taxon>
    </lineage>
</organism>
<evidence type="ECO:0000313" key="3">
    <source>
        <dbReference type="Proteomes" id="UP001596957"/>
    </source>
</evidence>
<dbReference type="EMBL" id="JBHTEC010000001">
    <property type="protein sequence ID" value="MFD0287010.1"/>
    <property type="molecule type" value="Genomic_DNA"/>
</dbReference>
<name>A0ABW2VUP6_9ACTN</name>
<evidence type="ECO:0000313" key="2">
    <source>
        <dbReference type="EMBL" id="MFD0287010.1"/>
    </source>
</evidence>